<dbReference type="EMBL" id="JXYQ01000068">
    <property type="protein sequence ID" value="KJA09261.1"/>
    <property type="molecule type" value="Genomic_DNA"/>
</dbReference>
<dbReference type="STRING" id="80878.RP29_17495"/>
<sequence>MQSEVSVRLADDQEFRFDLTSAEPMAHEAGRRWLDDQFTALDCEPLRASGKVLLADKVLTVAQAAGAHLLAQPEWGQAFARAASAALARNVIRVDVPAMAVTY</sequence>
<accession>A0A0D7K4K7</accession>
<dbReference type="OrthoDB" id="5297048at2"/>
<protein>
    <submittedName>
        <fullName evidence="1">Uncharacterized protein</fullName>
    </submittedName>
</protein>
<dbReference type="PATRIC" id="fig|80878.5.peg.3432"/>
<keyword evidence="2" id="KW-1185">Reference proteome</keyword>
<dbReference type="AlphaFoldDB" id="A0A0D7K4K7"/>
<proteinExistence type="predicted"/>
<dbReference type="Proteomes" id="UP000032566">
    <property type="component" value="Unassembled WGS sequence"/>
</dbReference>
<dbReference type="RefSeq" id="WP_044401655.1">
    <property type="nucleotide sequence ID" value="NZ_JAFMZA010000016.1"/>
</dbReference>
<comment type="caution">
    <text evidence="1">The sequence shown here is derived from an EMBL/GenBank/DDBJ whole genome shotgun (WGS) entry which is preliminary data.</text>
</comment>
<evidence type="ECO:0000313" key="2">
    <source>
        <dbReference type="Proteomes" id="UP000032566"/>
    </source>
</evidence>
<reference evidence="1 2" key="1">
    <citation type="submission" date="2014-12" db="EMBL/GenBank/DDBJ databases">
        <title>Isolation of bacteria from lake water.</title>
        <authorList>
            <person name="Sheng K.-Y."/>
            <person name="Chin P.-S."/>
            <person name="Chan K.-G."/>
            <person name="Tan G.S."/>
        </authorList>
    </citation>
    <scope>NUCLEOTIDE SEQUENCE [LARGE SCALE GENOMIC DNA]</scope>
    <source>
        <strain evidence="1 2">KY4</strain>
    </source>
</reference>
<name>A0A0D7K4K7_9BURK</name>
<gene>
    <name evidence="1" type="ORF">RP29_17495</name>
</gene>
<evidence type="ECO:0000313" key="1">
    <source>
        <dbReference type="EMBL" id="KJA09261.1"/>
    </source>
</evidence>
<organism evidence="1 2">
    <name type="scientific">Acidovorax temperans</name>
    <dbReference type="NCBI Taxonomy" id="80878"/>
    <lineage>
        <taxon>Bacteria</taxon>
        <taxon>Pseudomonadati</taxon>
        <taxon>Pseudomonadota</taxon>
        <taxon>Betaproteobacteria</taxon>
        <taxon>Burkholderiales</taxon>
        <taxon>Comamonadaceae</taxon>
        <taxon>Acidovorax</taxon>
    </lineage>
</organism>